<evidence type="ECO:0000313" key="9">
    <source>
        <dbReference type="EMBL" id="HIW83875.1"/>
    </source>
</evidence>
<dbReference type="InterPro" id="IPR050539">
    <property type="entry name" value="ThrE_Dicarb/AminoAcid_Exp"/>
</dbReference>
<dbReference type="CDD" id="cd04301">
    <property type="entry name" value="NAT_SF"/>
    <property type="match status" value="1"/>
</dbReference>
<evidence type="ECO:0000256" key="7">
    <source>
        <dbReference type="SAM" id="Phobius"/>
    </source>
</evidence>
<evidence type="ECO:0000259" key="8">
    <source>
        <dbReference type="PROSITE" id="PS51186"/>
    </source>
</evidence>
<comment type="similarity">
    <text evidence="6">Belongs to the ThrE exporter (TC 2.A.79) family.</text>
</comment>
<feature type="transmembrane region" description="Helical" evidence="7">
    <location>
        <begin position="291"/>
        <end position="309"/>
    </location>
</feature>
<keyword evidence="3 7" id="KW-0812">Transmembrane</keyword>
<dbReference type="GO" id="GO:0005886">
    <property type="term" value="C:plasma membrane"/>
    <property type="evidence" value="ECO:0007669"/>
    <property type="project" value="UniProtKB-SubCell"/>
</dbReference>
<keyword evidence="4 7" id="KW-1133">Transmembrane helix</keyword>
<gene>
    <name evidence="9" type="ORF">H9873_06100</name>
</gene>
<dbReference type="InterPro" id="IPR000182">
    <property type="entry name" value="GNAT_dom"/>
</dbReference>
<dbReference type="Gene3D" id="3.40.630.30">
    <property type="match status" value="1"/>
</dbReference>
<feature type="transmembrane region" description="Helical" evidence="7">
    <location>
        <begin position="383"/>
        <end position="404"/>
    </location>
</feature>
<proteinExistence type="inferred from homology"/>
<dbReference type="SUPFAM" id="SSF55729">
    <property type="entry name" value="Acyl-CoA N-acyltransferases (Nat)"/>
    <property type="match status" value="1"/>
</dbReference>
<dbReference type="Pfam" id="PF13508">
    <property type="entry name" value="Acetyltransf_7"/>
    <property type="match status" value="1"/>
</dbReference>
<protein>
    <submittedName>
        <fullName evidence="9">GNAT family N-acetyltransferase</fullName>
    </submittedName>
</protein>
<dbReference type="Pfam" id="PF06738">
    <property type="entry name" value="ThrE"/>
    <property type="match status" value="1"/>
</dbReference>
<dbReference type="GO" id="GO:0016747">
    <property type="term" value="F:acyltransferase activity, transferring groups other than amino-acyl groups"/>
    <property type="evidence" value="ECO:0007669"/>
    <property type="project" value="InterPro"/>
</dbReference>
<dbReference type="Proteomes" id="UP000824263">
    <property type="component" value="Unassembled WGS sequence"/>
</dbReference>
<organism evidence="9 10">
    <name type="scientific">Candidatus Dorea gallistercoris</name>
    <dbReference type="NCBI Taxonomy" id="2838542"/>
    <lineage>
        <taxon>Bacteria</taxon>
        <taxon>Bacillati</taxon>
        <taxon>Bacillota</taxon>
        <taxon>Clostridia</taxon>
        <taxon>Lachnospirales</taxon>
        <taxon>Lachnospiraceae</taxon>
        <taxon>Dorea</taxon>
    </lineage>
</organism>
<evidence type="ECO:0000256" key="2">
    <source>
        <dbReference type="ARBA" id="ARBA00022475"/>
    </source>
</evidence>
<evidence type="ECO:0000256" key="6">
    <source>
        <dbReference type="ARBA" id="ARBA00034125"/>
    </source>
</evidence>
<dbReference type="GO" id="GO:0022857">
    <property type="term" value="F:transmembrane transporter activity"/>
    <property type="evidence" value="ECO:0007669"/>
    <property type="project" value="InterPro"/>
</dbReference>
<dbReference type="AlphaFoldDB" id="A0A9D1RAC0"/>
<evidence type="ECO:0000256" key="3">
    <source>
        <dbReference type="ARBA" id="ARBA00022692"/>
    </source>
</evidence>
<evidence type="ECO:0000256" key="5">
    <source>
        <dbReference type="ARBA" id="ARBA00023136"/>
    </source>
</evidence>
<dbReference type="PANTHER" id="PTHR34390:SF2">
    <property type="entry name" value="SUCCINATE TRANSPORTER SUBUNIT YJJP-RELATED"/>
    <property type="match status" value="1"/>
</dbReference>
<dbReference type="InterPro" id="IPR016181">
    <property type="entry name" value="Acyl_CoA_acyltransferase"/>
</dbReference>
<reference evidence="9" key="2">
    <citation type="submission" date="2021-04" db="EMBL/GenBank/DDBJ databases">
        <authorList>
            <person name="Gilroy R."/>
        </authorList>
    </citation>
    <scope>NUCLEOTIDE SEQUENCE</scope>
    <source>
        <strain evidence="9">ChiSxjej1B13-11762</strain>
    </source>
</reference>
<dbReference type="PROSITE" id="PS51186">
    <property type="entry name" value="GNAT"/>
    <property type="match status" value="1"/>
</dbReference>
<name>A0A9D1RAC0_9FIRM</name>
<feature type="transmembrane region" description="Helical" evidence="7">
    <location>
        <begin position="342"/>
        <end position="362"/>
    </location>
</feature>
<dbReference type="GO" id="GO:0015744">
    <property type="term" value="P:succinate transport"/>
    <property type="evidence" value="ECO:0007669"/>
    <property type="project" value="TreeGrafter"/>
</dbReference>
<dbReference type="PANTHER" id="PTHR34390">
    <property type="entry name" value="UPF0442 PROTEIN YJJB-RELATED"/>
    <property type="match status" value="1"/>
</dbReference>
<feature type="domain" description="N-acetyltransferase" evidence="8">
    <location>
        <begin position="1"/>
        <end position="149"/>
    </location>
</feature>
<comment type="subcellular location">
    <subcellularLocation>
        <location evidence="1">Cell membrane</location>
        <topology evidence="1">Multi-pass membrane protein</topology>
    </subcellularLocation>
</comment>
<sequence>MKIRQITENKKQYLDLLLLADPQEDMIDRYLEEGEMFVLEDRGEVRTVCVVLRMKNRQCELKNIATREDSQGQGYGRQMVRFICEHYGDSCDTMYVGTGNSRKTIGFYEKCGFVNSHIAAGFFVEHYREPIYEDGVQLVDMIYLKKRLESDIDVKKVVDLALEAGRILLKNGAEIFRVEETITRICHKFHVDQVDIFTLSHAIFVSAENGVEEAYTKVKHVPLSSAHLEIVAEVNDLSREIAAGHVTMAEAEERLKEIDQIPPKRPYFQILAAGAGSACFGFLLGSTVGESGIAFLIGCLLYVWVLTAKRHHISKIILNLTGGVVITALALLAQQVPFFGPLRLEGMISCAIMPLVPGMAFVNAIRDIADSDFLSGTVRMIDALLVFVYIAIGVGITLSIYSGMAGGSVL</sequence>
<evidence type="ECO:0000313" key="10">
    <source>
        <dbReference type="Proteomes" id="UP000824263"/>
    </source>
</evidence>
<keyword evidence="5 7" id="KW-0472">Membrane</keyword>
<accession>A0A9D1RAC0</accession>
<evidence type="ECO:0000256" key="1">
    <source>
        <dbReference type="ARBA" id="ARBA00004651"/>
    </source>
</evidence>
<dbReference type="InterPro" id="IPR010619">
    <property type="entry name" value="ThrE-like_N"/>
</dbReference>
<reference evidence="9" key="1">
    <citation type="journal article" date="2021" name="PeerJ">
        <title>Extensive microbial diversity within the chicken gut microbiome revealed by metagenomics and culture.</title>
        <authorList>
            <person name="Gilroy R."/>
            <person name="Ravi A."/>
            <person name="Getino M."/>
            <person name="Pursley I."/>
            <person name="Horton D.L."/>
            <person name="Alikhan N.F."/>
            <person name="Baker D."/>
            <person name="Gharbi K."/>
            <person name="Hall N."/>
            <person name="Watson M."/>
            <person name="Adriaenssens E.M."/>
            <person name="Foster-Nyarko E."/>
            <person name="Jarju S."/>
            <person name="Secka A."/>
            <person name="Antonio M."/>
            <person name="Oren A."/>
            <person name="Chaudhuri R.R."/>
            <person name="La Ragione R."/>
            <person name="Hildebrand F."/>
            <person name="Pallen M.J."/>
        </authorList>
    </citation>
    <scope>NUCLEOTIDE SEQUENCE</scope>
    <source>
        <strain evidence="9">ChiSxjej1B13-11762</strain>
    </source>
</reference>
<feature type="transmembrane region" description="Helical" evidence="7">
    <location>
        <begin position="316"/>
        <end position="336"/>
    </location>
</feature>
<comment type="caution">
    <text evidence="9">The sequence shown here is derived from an EMBL/GenBank/DDBJ whole genome shotgun (WGS) entry which is preliminary data.</text>
</comment>
<dbReference type="EMBL" id="DXGF01000110">
    <property type="protein sequence ID" value="HIW83875.1"/>
    <property type="molecule type" value="Genomic_DNA"/>
</dbReference>
<evidence type="ECO:0000256" key="4">
    <source>
        <dbReference type="ARBA" id="ARBA00022989"/>
    </source>
</evidence>
<keyword evidence="2" id="KW-1003">Cell membrane</keyword>